<accession>A0A9Q4CRV5</accession>
<proteinExistence type="predicted"/>
<name>A0A9Q4CRV5_MORMO</name>
<evidence type="ECO:0000313" key="2">
    <source>
        <dbReference type="Proteomes" id="UP001076655"/>
    </source>
</evidence>
<organism evidence="1 2">
    <name type="scientific">Morganella morganii</name>
    <name type="common">Proteus morganii</name>
    <dbReference type="NCBI Taxonomy" id="582"/>
    <lineage>
        <taxon>Bacteria</taxon>
        <taxon>Pseudomonadati</taxon>
        <taxon>Pseudomonadota</taxon>
        <taxon>Gammaproteobacteria</taxon>
        <taxon>Enterobacterales</taxon>
        <taxon>Morganellaceae</taxon>
        <taxon>Morganella</taxon>
    </lineage>
</organism>
<comment type="caution">
    <text evidence="1">The sequence shown here is derived from an EMBL/GenBank/DDBJ whole genome shotgun (WGS) entry which is preliminary data.</text>
</comment>
<gene>
    <name evidence="1" type="ORF">N0392_16535</name>
</gene>
<dbReference type="EMBL" id="JAPNMI010000009">
    <property type="protein sequence ID" value="MCY0791289.1"/>
    <property type="molecule type" value="Genomic_DNA"/>
</dbReference>
<dbReference type="RefSeq" id="WP_165799451.1">
    <property type="nucleotide sequence ID" value="NZ_JAPNMI010000009.1"/>
</dbReference>
<evidence type="ECO:0000313" key="1">
    <source>
        <dbReference type="EMBL" id="MCY0791289.1"/>
    </source>
</evidence>
<protein>
    <submittedName>
        <fullName evidence="1">Uncharacterized protein</fullName>
    </submittedName>
</protein>
<dbReference type="Proteomes" id="UP001076655">
    <property type="component" value="Unassembled WGS sequence"/>
</dbReference>
<dbReference type="AlphaFoldDB" id="A0A9Q4CRV5"/>
<sequence length="52" mass="5832">MARTLEQLLEQEKSEVVAEAKLKASEMLRIVDKQTTAKQDHKADSDVSSSQE</sequence>
<reference evidence="1" key="1">
    <citation type="submission" date="2022-08" db="EMBL/GenBank/DDBJ databases">
        <authorList>
            <person name="Dale J.L."/>
        </authorList>
    </citation>
    <scope>NUCLEOTIDE SEQUENCE</scope>
    <source>
        <strain evidence="1">2022EL-00758</strain>
    </source>
</reference>